<feature type="disulfide bond" description="Redox-active" evidence="17">
    <location>
        <begin position="171"/>
        <end position="173"/>
    </location>
</feature>
<evidence type="ECO:0000256" key="9">
    <source>
        <dbReference type="ARBA" id="ARBA00022785"/>
    </source>
</evidence>
<dbReference type="InterPro" id="IPR014729">
    <property type="entry name" value="Rossmann-like_a/b/a_fold"/>
</dbReference>
<keyword evidence="6 17" id="KW-0004">4Fe-4S</keyword>
<comment type="pathway">
    <text evidence="2 17">tRNA modification; tRNA-queuosine biosynthesis.</text>
</comment>
<evidence type="ECO:0000256" key="16">
    <source>
        <dbReference type="ARBA" id="ARBA00047415"/>
    </source>
</evidence>
<accession>A0A2M6WM77</accession>
<dbReference type="Gene3D" id="3.40.50.620">
    <property type="entry name" value="HUPs"/>
    <property type="match status" value="1"/>
</dbReference>
<keyword evidence="9 17" id="KW-0671">Queuosine biosynthesis</keyword>
<keyword evidence="14 17" id="KW-0676">Redox-active center</keyword>
<dbReference type="EC" id="1.17.99.6" evidence="4 17"/>
<dbReference type="EMBL" id="PFAS01000030">
    <property type="protein sequence ID" value="PIT93901.1"/>
    <property type="molecule type" value="Genomic_DNA"/>
</dbReference>
<evidence type="ECO:0000256" key="8">
    <source>
        <dbReference type="ARBA" id="ARBA00022723"/>
    </source>
</evidence>
<evidence type="ECO:0000313" key="18">
    <source>
        <dbReference type="EMBL" id="PIT93901.1"/>
    </source>
</evidence>
<dbReference type="PANTHER" id="PTHR36701:SF1">
    <property type="entry name" value="EPOXYQUEUOSINE REDUCTASE QUEH"/>
    <property type="match status" value="1"/>
</dbReference>
<gene>
    <name evidence="17" type="primary">queH</name>
    <name evidence="18" type="ORF">COU00_01960</name>
</gene>
<comment type="caution">
    <text evidence="18">The sequence shown here is derived from an EMBL/GenBank/DDBJ whole genome shotgun (WGS) entry which is preliminary data.</text>
</comment>
<comment type="function">
    <text evidence="1 17">Catalyzes the conversion of epoxyqueuosine (oQ) to queuosine (Q), which is a hypermodified base found in the wobble positions of tRNA(Asp), tRNA(Asn), tRNA(His) and tRNA(Tyr).</text>
</comment>
<protein>
    <recommendedName>
        <fullName evidence="5 17">Epoxyqueuosine reductase QueH</fullName>
        <ecNumber evidence="4 17">1.17.99.6</ecNumber>
    </recommendedName>
    <alternativeName>
        <fullName evidence="15 17">Queuosine biosynthesis protein QueH</fullName>
    </alternativeName>
</protein>
<dbReference type="HAMAP" id="MF_02089">
    <property type="entry name" value="QueH"/>
    <property type="match status" value="1"/>
</dbReference>
<feature type="binding site" evidence="17">
    <location>
        <position position="12"/>
    </location>
    <ligand>
        <name>[4Fe-4S] cluster</name>
        <dbReference type="ChEBI" id="CHEBI:49883"/>
    </ligand>
</feature>
<name>A0A2M6WM77_9BACT</name>
<organism evidence="18 19">
    <name type="scientific">Candidatus Falkowbacteria bacterium CG10_big_fil_rev_8_21_14_0_10_43_11</name>
    <dbReference type="NCBI Taxonomy" id="1974568"/>
    <lineage>
        <taxon>Bacteria</taxon>
        <taxon>Candidatus Falkowiibacteriota</taxon>
    </lineage>
</organism>
<evidence type="ECO:0000256" key="14">
    <source>
        <dbReference type="ARBA" id="ARBA00023284"/>
    </source>
</evidence>
<dbReference type="AlphaFoldDB" id="A0A2M6WM77"/>
<feature type="binding site" evidence="17">
    <location>
        <position position="11"/>
    </location>
    <ligand>
        <name>[4Fe-4S] cluster</name>
        <dbReference type="ChEBI" id="CHEBI:49883"/>
    </ligand>
</feature>
<keyword evidence="13 17" id="KW-1015">Disulfide bond</keyword>
<keyword evidence="8 17" id="KW-0479">Metal-binding</keyword>
<keyword evidence="7 17" id="KW-0819">tRNA processing</keyword>
<proteinExistence type="inferred from homology"/>
<evidence type="ECO:0000256" key="7">
    <source>
        <dbReference type="ARBA" id="ARBA00022694"/>
    </source>
</evidence>
<evidence type="ECO:0000256" key="11">
    <source>
        <dbReference type="ARBA" id="ARBA00023004"/>
    </source>
</evidence>
<evidence type="ECO:0000256" key="3">
    <source>
        <dbReference type="ARBA" id="ARBA00008207"/>
    </source>
</evidence>
<keyword evidence="12 17" id="KW-0411">Iron-sulfur</keyword>
<evidence type="ECO:0000256" key="4">
    <source>
        <dbReference type="ARBA" id="ARBA00012622"/>
    </source>
</evidence>
<dbReference type="InterPro" id="IPR003828">
    <property type="entry name" value="QueH"/>
</dbReference>
<dbReference type="GO" id="GO:0008616">
    <property type="term" value="P:tRNA queuosine(34) biosynthetic process"/>
    <property type="evidence" value="ECO:0007669"/>
    <property type="project" value="UniProtKB-UniRule"/>
</dbReference>
<evidence type="ECO:0000256" key="6">
    <source>
        <dbReference type="ARBA" id="ARBA00022485"/>
    </source>
</evidence>
<sequence length="185" mass="21599">MLSPKFLLHVCCIGCGAYVLELLKGDYEMTLYFYNPNIEPRAEYDKRLQEAAKVAAQFGIELIEEEYDNERWHKLVRSHEQDPERGERCRICYRMRLEKTAQYASEHGFNIFTTTLTISPHKDAEAINAIGLELGKKYGVEFLARDFKKQDGFKKTCELSRDLNLYRQEYCGCGDSLKNMMARKK</sequence>
<feature type="binding site" evidence="17">
    <location>
        <position position="92"/>
    </location>
    <ligand>
        <name>[4Fe-4S] cluster</name>
        <dbReference type="ChEBI" id="CHEBI:49883"/>
    </ligand>
</feature>
<evidence type="ECO:0000256" key="5">
    <source>
        <dbReference type="ARBA" id="ARBA00016895"/>
    </source>
</evidence>
<evidence type="ECO:0000256" key="13">
    <source>
        <dbReference type="ARBA" id="ARBA00023157"/>
    </source>
</evidence>
<dbReference type="GO" id="GO:0046872">
    <property type="term" value="F:metal ion binding"/>
    <property type="evidence" value="ECO:0007669"/>
    <property type="project" value="UniProtKB-KW"/>
</dbReference>
<evidence type="ECO:0000256" key="15">
    <source>
        <dbReference type="ARBA" id="ARBA00031446"/>
    </source>
</evidence>
<reference evidence="19" key="1">
    <citation type="submission" date="2017-09" db="EMBL/GenBank/DDBJ databases">
        <title>Depth-based differentiation of microbial function through sediment-hosted aquifers and enrichment of novel symbionts in the deep terrestrial subsurface.</title>
        <authorList>
            <person name="Probst A.J."/>
            <person name="Ladd B."/>
            <person name="Jarett J.K."/>
            <person name="Geller-Mcgrath D.E."/>
            <person name="Sieber C.M.K."/>
            <person name="Emerson J.B."/>
            <person name="Anantharaman K."/>
            <person name="Thomas B.C."/>
            <person name="Malmstrom R."/>
            <person name="Stieglmeier M."/>
            <person name="Klingl A."/>
            <person name="Woyke T."/>
            <person name="Ryan C.M."/>
            <person name="Banfield J.F."/>
        </authorList>
    </citation>
    <scope>NUCLEOTIDE SEQUENCE [LARGE SCALE GENOMIC DNA]</scope>
</reference>
<dbReference type="SUPFAM" id="SSF52402">
    <property type="entry name" value="Adenine nucleotide alpha hydrolases-like"/>
    <property type="match status" value="1"/>
</dbReference>
<dbReference type="UniPathway" id="UPA00392"/>
<comment type="catalytic activity">
    <reaction evidence="16 17">
        <text>epoxyqueuosine(34) in tRNA + AH2 = queuosine(34) in tRNA + A + H2O</text>
        <dbReference type="Rhea" id="RHEA:32159"/>
        <dbReference type="Rhea" id="RHEA-COMP:18571"/>
        <dbReference type="Rhea" id="RHEA-COMP:18582"/>
        <dbReference type="ChEBI" id="CHEBI:13193"/>
        <dbReference type="ChEBI" id="CHEBI:15377"/>
        <dbReference type="ChEBI" id="CHEBI:17499"/>
        <dbReference type="ChEBI" id="CHEBI:194431"/>
        <dbReference type="ChEBI" id="CHEBI:194443"/>
        <dbReference type="EC" id="1.17.99.6"/>
    </reaction>
</comment>
<dbReference type="Proteomes" id="UP000229335">
    <property type="component" value="Unassembled WGS sequence"/>
</dbReference>
<feature type="binding site" evidence="17">
    <location>
        <position position="89"/>
    </location>
    <ligand>
        <name>[4Fe-4S] cluster</name>
        <dbReference type="ChEBI" id="CHEBI:49883"/>
    </ligand>
</feature>
<dbReference type="GO" id="GO:0052693">
    <property type="term" value="F:epoxyqueuosine reductase activity"/>
    <property type="evidence" value="ECO:0007669"/>
    <property type="project" value="UniProtKB-UniRule"/>
</dbReference>
<evidence type="ECO:0000256" key="2">
    <source>
        <dbReference type="ARBA" id="ARBA00004691"/>
    </source>
</evidence>
<evidence type="ECO:0000256" key="12">
    <source>
        <dbReference type="ARBA" id="ARBA00023014"/>
    </source>
</evidence>
<dbReference type="GO" id="GO:0051539">
    <property type="term" value="F:4 iron, 4 sulfur cluster binding"/>
    <property type="evidence" value="ECO:0007669"/>
    <property type="project" value="UniProtKB-UniRule"/>
</dbReference>
<evidence type="ECO:0000256" key="10">
    <source>
        <dbReference type="ARBA" id="ARBA00023002"/>
    </source>
</evidence>
<keyword evidence="11 17" id="KW-0408">Iron</keyword>
<dbReference type="Pfam" id="PF02677">
    <property type="entry name" value="QueH"/>
    <property type="match status" value="1"/>
</dbReference>
<evidence type="ECO:0000256" key="1">
    <source>
        <dbReference type="ARBA" id="ARBA00002268"/>
    </source>
</evidence>
<comment type="similarity">
    <text evidence="3 17">Belongs to the QueH family.</text>
</comment>
<evidence type="ECO:0000313" key="19">
    <source>
        <dbReference type="Proteomes" id="UP000229335"/>
    </source>
</evidence>
<evidence type="ECO:0000256" key="17">
    <source>
        <dbReference type="HAMAP-Rule" id="MF_02089"/>
    </source>
</evidence>
<keyword evidence="10 17" id="KW-0560">Oxidoreductase</keyword>
<dbReference type="PANTHER" id="PTHR36701">
    <property type="entry name" value="EPOXYQUEUOSINE REDUCTASE QUEH"/>
    <property type="match status" value="1"/>
</dbReference>